<keyword evidence="8" id="KW-1185">Reference proteome</keyword>
<dbReference type="PROSITE" id="PS51257">
    <property type="entry name" value="PROKAR_LIPOPROTEIN"/>
    <property type="match status" value="1"/>
</dbReference>
<dbReference type="PANTHER" id="PTHR30417:SF1">
    <property type="entry name" value="N-ACETYLMURAMOYL-L-ALANINE AMIDASE AMID"/>
    <property type="match status" value="1"/>
</dbReference>
<evidence type="ECO:0000256" key="5">
    <source>
        <dbReference type="SAM" id="SignalP"/>
    </source>
</evidence>
<dbReference type="PANTHER" id="PTHR30417">
    <property type="entry name" value="N-ACETYLMURAMOYL-L-ALANINE AMIDASE AMID"/>
    <property type="match status" value="1"/>
</dbReference>
<comment type="catalytic activity">
    <reaction evidence="1">
        <text>Hydrolyzes the link between N-acetylmuramoyl residues and L-amino acid residues in certain cell-wall glycopeptides.</text>
        <dbReference type="EC" id="3.5.1.28"/>
    </reaction>
</comment>
<dbReference type="SMART" id="SM00644">
    <property type="entry name" value="Ami_2"/>
    <property type="match status" value="1"/>
</dbReference>
<dbReference type="InterPro" id="IPR002502">
    <property type="entry name" value="Amidase_domain"/>
</dbReference>
<dbReference type="EC" id="3.5.1.28" evidence="2"/>
<organism evidence="7 8">
    <name type="scientific">Paraglaciecola algarum</name>
    <dbReference type="NCBI Taxonomy" id="3050085"/>
    <lineage>
        <taxon>Bacteria</taxon>
        <taxon>Pseudomonadati</taxon>
        <taxon>Pseudomonadota</taxon>
        <taxon>Gammaproteobacteria</taxon>
        <taxon>Alteromonadales</taxon>
        <taxon>Alteromonadaceae</taxon>
        <taxon>Paraglaciecola</taxon>
    </lineage>
</organism>
<reference evidence="7 8" key="1">
    <citation type="submission" date="2022-01" db="EMBL/GenBank/DDBJ databases">
        <title>Paraglaciecola sp. G1-23.</title>
        <authorList>
            <person name="Jin M.S."/>
            <person name="Han D.M."/>
            <person name="Kim H.M."/>
            <person name="Jeon C.O."/>
        </authorList>
    </citation>
    <scope>NUCLEOTIDE SEQUENCE [LARGE SCALE GENOMIC DNA]</scope>
    <source>
        <strain evidence="7 8">G1-23</strain>
    </source>
</reference>
<keyword evidence="3" id="KW-0378">Hydrolase</keyword>
<evidence type="ECO:0000256" key="3">
    <source>
        <dbReference type="ARBA" id="ARBA00022801"/>
    </source>
</evidence>
<gene>
    <name evidence="7" type="ORF">L0668_06855</name>
</gene>
<dbReference type="SUPFAM" id="SSF55846">
    <property type="entry name" value="N-acetylmuramoyl-L-alanine amidase-like"/>
    <property type="match status" value="1"/>
</dbReference>
<feature type="signal peptide" evidence="5">
    <location>
        <begin position="1"/>
        <end position="19"/>
    </location>
</feature>
<comment type="caution">
    <text evidence="7">The sequence shown here is derived from an EMBL/GenBank/DDBJ whole genome shotgun (WGS) entry which is preliminary data.</text>
</comment>
<keyword evidence="4" id="KW-0961">Cell wall biogenesis/degradation</keyword>
<evidence type="ECO:0000256" key="4">
    <source>
        <dbReference type="ARBA" id="ARBA00023316"/>
    </source>
</evidence>
<dbReference type="InterPro" id="IPR036505">
    <property type="entry name" value="Amidase/PGRP_sf"/>
</dbReference>
<proteinExistence type="predicted"/>
<evidence type="ECO:0000259" key="6">
    <source>
        <dbReference type="SMART" id="SM00644"/>
    </source>
</evidence>
<sequence>MRLIVASVCTISLLFLVMACSPQGEQQDKDMQSSSALDIVQWPIIYNDKREQLSLEYLDTRYGIEAQKAQITPKMVVVHWTSIPTLEDSFNAFNSPMLPSSRDKISSASQLNVSTHYLVDRDGTVYQLLPNTTFARHVIGLNHSAIGIENVGNGSSLPLTAEQLTANIALIKQLSQEFPIDYVIGHYEYKNFVNHPLWKEVNPNYLTDKTDPGETFIKQIRASLTELRLKDVPDLPK</sequence>
<accession>A0ABS9D4F3</accession>
<evidence type="ECO:0000256" key="2">
    <source>
        <dbReference type="ARBA" id="ARBA00011901"/>
    </source>
</evidence>
<dbReference type="Gene3D" id="3.40.80.10">
    <property type="entry name" value="Peptidoglycan recognition protein-like"/>
    <property type="match status" value="1"/>
</dbReference>
<evidence type="ECO:0000313" key="8">
    <source>
        <dbReference type="Proteomes" id="UP001521137"/>
    </source>
</evidence>
<dbReference type="RefSeq" id="WP_235311351.1">
    <property type="nucleotide sequence ID" value="NZ_JAKGAS010000003.1"/>
</dbReference>
<dbReference type="Proteomes" id="UP001521137">
    <property type="component" value="Unassembled WGS sequence"/>
</dbReference>
<keyword evidence="5" id="KW-0732">Signal</keyword>
<name>A0ABS9D4F3_9ALTE</name>
<dbReference type="EMBL" id="JAKGAS010000003">
    <property type="protein sequence ID" value="MCF2947818.1"/>
    <property type="molecule type" value="Genomic_DNA"/>
</dbReference>
<dbReference type="CDD" id="cd06583">
    <property type="entry name" value="PGRP"/>
    <property type="match status" value="1"/>
</dbReference>
<dbReference type="InterPro" id="IPR051206">
    <property type="entry name" value="NAMLAA_amidase_2"/>
</dbReference>
<feature type="domain" description="N-acetylmuramoyl-L-alanine amidase" evidence="6">
    <location>
        <begin position="62"/>
        <end position="213"/>
    </location>
</feature>
<protein>
    <recommendedName>
        <fullName evidence="2">N-acetylmuramoyl-L-alanine amidase</fullName>
        <ecNumber evidence="2">3.5.1.28</ecNumber>
    </recommendedName>
</protein>
<evidence type="ECO:0000256" key="1">
    <source>
        <dbReference type="ARBA" id="ARBA00001561"/>
    </source>
</evidence>
<evidence type="ECO:0000313" key="7">
    <source>
        <dbReference type="EMBL" id="MCF2947818.1"/>
    </source>
</evidence>
<feature type="chain" id="PRO_5046662041" description="N-acetylmuramoyl-L-alanine amidase" evidence="5">
    <location>
        <begin position="20"/>
        <end position="237"/>
    </location>
</feature>
<dbReference type="Pfam" id="PF01510">
    <property type="entry name" value="Amidase_2"/>
    <property type="match status" value="1"/>
</dbReference>